<dbReference type="AlphaFoldDB" id="B6JVV1"/>
<dbReference type="JaponicusDB" id="SJAG_00517"/>
<evidence type="ECO:0000313" key="2">
    <source>
        <dbReference type="EMBL" id="EEB05502.1"/>
    </source>
</evidence>
<evidence type="ECO:0000313" key="3">
    <source>
        <dbReference type="Proteomes" id="UP000001744"/>
    </source>
</evidence>
<dbReference type="RefSeq" id="XP_002171795.1">
    <property type="nucleotide sequence ID" value="XM_002171759.1"/>
</dbReference>
<feature type="signal peptide" evidence="1">
    <location>
        <begin position="1"/>
        <end position="23"/>
    </location>
</feature>
<accession>B6JVV1</accession>
<dbReference type="OMA" id="RYKGWRT"/>
<protein>
    <submittedName>
        <fullName evidence="2">Uncharacterized protein</fullName>
    </submittedName>
</protein>
<dbReference type="VEuPathDB" id="FungiDB:SJAG_00517"/>
<reference evidence="2 3" key="1">
    <citation type="journal article" date="2011" name="Science">
        <title>Comparative functional genomics of the fission yeasts.</title>
        <authorList>
            <person name="Rhind N."/>
            <person name="Chen Z."/>
            <person name="Yassour M."/>
            <person name="Thompson D.A."/>
            <person name="Haas B.J."/>
            <person name="Habib N."/>
            <person name="Wapinski I."/>
            <person name="Roy S."/>
            <person name="Lin M.F."/>
            <person name="Heiman D.I."/>
            <person name="Young S.K."/>
            <person name="Furuya K."/>
            <person name="Guo Y."/>
            <person name="Pidoux A."/>
            <person name="Chen H.M."/>
            <person name="Robbertse B."/>
            <person name="Goldberg J.M."/>
            <person name="Aoki K."/>
            <person name="Bayne E.H."/>
            <person name="Berlin A.M."/>
            <person name="Desjardins C.A."/>
            <person name="Dobbs E."/>
            <person name="Dukaj L."/>
            <person name="Fan L."/>
            <person name="FitzGerald M.G."/>
            <person name="French C."/>
            <person name="Gujja S."/>
            <person name="Hansen K."/>
            <person name="Keifenheim D."/>
            <person name="Levin J.Z."/>
            <person name="Mosher R.A."/>
            <person name="Mueller C.A."/>
            <person name="Pfiffner J."/>
            <person name="Priest M."/>
            <person name="Russ C."/>
            <person name="Smialowska A."/>
            <person name="Swoboda P."/>
            <person name="Sykes S.M."/>
            <person name="Vaughn M."/>
            <person name="Vengrova S."/>
            <person name="Yoder R."/>
            <person name="Zeng Q."/>
            <person name="Allshire R."/>
            <person name="Baulcombe D."/>
            <person name="Birren B.W."/>
            <person name="Brown W."/>
            <person name="Ekwall K."/>
            <person name="Kellis M."/>
            <person name="Leatherwood J."/>
            <person name="Levin H."/>
            <person name="Margalit H."/>
            <person name="Martienssen R."/>
            <person name="Nieduszynski C.A."/>
            <person name="Spatafora J.W."/>
            <person name="Friedman N."/>
            <person name="Dalgaard J.Z."/>
            <person name="Baumann P."/>
            <person name="Niki H."/>
            <person name="Regev A."/>
            <person name="Nusbaum C."/>
        </authorList>
    </citation>
    <scope>NUCLEOTIDE SEQUENCE [LARGE SCALE GENOMIC DNA]</scope>
    <source>
        <strain evidence="3">yFS275 / FY16936</strain>
    </source>
</reference>
<evidence type="ECO:0000256" key="1">
    <source>
        <dbReference type="SAM" id="SignalP"/>
    </source>
</evidence>
<name>B6JVV1_SCHJY</name>
<dbReference type="Proteomes" id="UP000001744">
    <property type="component" value="Unassembled WGS sequence"/>
</dbReference>
<dbReference type="EMBL" id="KE651166">
    <property type="protein sequence ID" value="EEB05502.1"/>
    <property type="molecule type" value="Genomic_DNA"/>
</dbReference>
<sequence>MQLFSFTLILIQLCVFHWHFATASPVDLAKRHTAPPPTSVLQTLYSRYWSFLAHVNSGSTIDAQGLLIHQRDGKLYIGEVENGQLLRVQHQQDHSLQLKDKQRLVYEPGSPVHVSSSASSEFLFDFLPKRLHNDSPYVLLAEGSDRFSACKEDGEWVLYSGKVGITDTVCESIRLVGLRYKNWKLENKKPKTYAQEDDVIDTPWDDRLIQM</sequence>
<dbReference type="HOGENOM" id="CLU_1316081_0_0_1"/>
<gene>
    <name evidence="2" type="ORF">SJAG_00517</name>
</gene>
<dbReference type="OrthoDB" id="5284951at2759"/>
<dbReference type="GeneID" id="7050071"/>
<organism evidence="2 3">
    <name type="scientific">Schizosaccharomyces japonicus (strain yFS275 / FY16936)</name>
    <name type="common">Fission yeast</name>
    <dbReference type="NCBI Taxonomy" id="402676"/>
    <lineage>
        <taxon>Eukaryota</taxon>
        <taxon>Fungi</taxon>
        <taxon>Dikarya</taxon>
        <taxon>Ascomycota</taxon>
        <taxon>Taphrinomycotina</taxon>
        <taxon>Schizosaccharomycetes</taxon>
        <taxon>Schizosaccharomycetales</taxon>
        <taxon>Schizosaccharomycetaceae</taxon>
        <taxon>Schizosaccharomyces</taxon>
    </lineage>
</organism>
<keyword evidence="3" id="KW-1185">Reference proteome</keyword>
<proteinExistence type="predicted"/>
<keyword evidence="1" id="KW-0732">Signal</keyword>
<feature type="chain" id="PRO_5002844919" evidence="1">
    <location>
        <begin position="24"/>
        <end position="211"/>
    </location>
</feature>